<organism evidence="7 8">
    <name type="scientific">Novosphingobium flavum</name>
    <dbReference type="NCBI Taxonomy" id="1778672"/>
    <lineage>
        <taxon>Bacteria</taxon>
        <taxon>Pseudomonadati</taxon>
        <taxon>Pseudomonadota</taxon>
        <taxon>Alphaproteobacteria</taxon>
        <taxon>Sphingomonadales</taxon>
        <taxon>Sphingomonadaceae</taxon>
        <taxon>Novosphingobium</taxon>
    </lineage>
</organism>
<evidence type="ECO:0000313" key="8">
    <source>
        <dbReference type="Proteomes" id="UP000566813"/>
    </source>
</evidence>
<evidence type="ECO:0000256" key="4">
    <source>
        <dbReference type="ARBA" id="ARBA00023136"/>
    </source>
</evidence>
<gene>
    <name evidence="7" type="ORF">H7F51_03785</name>
</gene>
<reference evidence="7 8" key="1">
    <citation type="submission" date="2020-08" db="EMBL/GenBank/DDBJ databases">
        <title>The genome sequence of type strain Novosphingobium flavum NBRC 111647.</title>
        <authorList>
            <person name="Liu Y."/>
        </authorList>
    </citation>
    <scope>NUCLEOTIDE SEQUENCE [LARGE SCALE GENOMIC DNA]</scope>
    <source>
        <strain evidence="7 8">NBRC 111647</strain>
    </source>
</reference>
<evidence type="ECO:0000259" key="6">
    <source>
        <dbReference type="Pfam" id="PF07298"/>
    </source>
</evidence>
<feature type="transmembrane region" description="Helical" evidence="5">
    <location>
        <begin position="70"/>
        <end position="94"/>
    </location>
</feature>
<dbReference type="AlphaFoldDB" id="A0A7X1FPM4"/>
<comment type="caution">
    <text evidence="7">The sequence shown here is derived from an EMBL/GenBank/DDBJ whole genome shotgun (WGS) entry which is preliminary data.</text>
</comment>
<keyword evidence="8" id="KW-1185">Reference proteome</keyword>
<evidence type="ECO:0000313" key="7">
    <source>
        <dbReference type="EMBL" id="MBC2664638.1"/>
    </source>
</evidence>
<evidence type="ECO:0000256" key="1">
    <source>
        <dbReference type="ARBA" id="ARBA00004141"/>
    </source>
</evidence>
<dbReference type="Proteomes" id="UP000566813">
    <property type="component" value="Unassembled WGS sequence"/>
</dbReference>
<sequence>MEEGLLKLAAACVLFVGSHMVMSGPVRAPLVRSLGQRGFLGLYTLVAIVTFGWAILSFHRAGRGTMLWDGTALVPWLIASALTLFAMVLLVGSLSGNPALPDANLAGLSARKPWGIFQVTRHPMMMGIAFWAVAHMLVSPTARTALFDLSLGLLALAGAAAQDRRKLARNSREWGVWMARTSFWPRPRGLSRIGNLWAAGLLAWLAATAAHMWLGGIPAGIWIVLS</sequence>
<feature type="domain" description="NnrU" evidence="6">
    <location>
        <begin position="8"/>
        <end position="218"/>
    </location>
</feature>
<evidence type="ECO:0000256" key="3">
    <source>
        <dbReference type="ARBA" id="ARBA00022989"/>
    </source>
</evidence>
<dbReference type="Pfam" id="PF07298">
    <property type="entry name" value="NnrU"/>
    <property type="match status" value="1"/>
</dbReference>
<name>A0A7X1FPM4_9SPHN</name>
<dbReference type="InterPro" id="IPR009915">
    <property type="entry name" value="NnrU_dom"/>
</dbReference>
<feature type="transmembrane region" description="Helical" evidence="5">
    <location>
        <begin position="39"/>
        <end position="58"/>
    </location>
</feature>
<protein>
    <recommendedName>
        <fullName evidence="6">NnrU domain-containing protein</fullName>
    </recommendedName>
</protein>
<feature type="transmembrane region" description="Helical" evidence="5">
    <location>
        <begin position="145"/>
        <end position="162"/>
    </location>
</feature>
<evidence type="ECO:0000256" key="2">
    <source>
        <dbReference type="ARBA" id="ARBA00022692"/>
    </source>
</evidence>
<keyword evidence="2 5" id="KW-0812">Transmembrane</keyword>
<accession>A0A7X1FPM4</accession>
<dbReference type="GO" id="GO:0016020">
    <property type="term" value="C:membrane"/>
    <property type="evidence" value="ECO:0007669"/>
    <property type="project" value="UniProtKB-SubCell"/>
</dbReference>
<dbReference type="RefSeq" id="WP_185662872.1">
    <property type="nucleotide sequence ID" value="NZ_JACLAW010000002.1"/>
</dbReference>
<proteinExistence type="predicted"/>
<feature type="transmembrane region" description="Helical" evidence="5">
    <location>
        <begin position="196"/>
        <end position="225"/>
    </location>
</feature>
<evidence type="ECO:0000256" key="5">
    <source>
        <dbReference type="SAM" id="Phobius"/>
    </source>
</evidence>
<keyword evidence="3 5" id="KW-1133">Transmembrane helix</keyword>
<comment type="subcellular location">
    <subcellularLocation>
        <location evidence="1">Membrane</location>
        <topology evidence="1">Multi-pass membrane protein</topology>
    </subcellularLocation>
</comment>
<dbReference type="EMBL" id="JACLAW010000002">
    <property type="protein sequence ID" value="MBC2664638.1"/>
    <property type="molecule type" value="Genomic_DNA"/>
</dbReference>
<keyword evidence="4 5" id="KW-0472">Membrane</keyword>